<dbReference type="Proteomes" id="UP000178526">
    <property type="component" value="Unassembled WGS sequence"/>
</dbReference>
<accession>A0A1F7RM52</accession>
<evidence type="ECO:0000313" key="8">
    <source>
        <dbReference type="Proteomes" id="UP000178526"/>
    </source>
</evidence>
<dbReference type="InterPro" id="IPR018709">
    <property type="entry name" value="CoA_activase_DUF2229"/>
</dbReference>
<keyword evidence="3" id="KW-0408">Iron</keyword>
<dbReference type="InterPro" id="IPR008275">
    <property type="entry name" value="CoA_E_activase_dom"/>
</dbReference>
<dbReference type="EMBL" id="MGDB01000033">
    <property type="protein sequence ID" value="OGL42665.1"/>
    <property type="molecule type" value="Genomic_DNA"/>
</dbReference>
<dbReference type="CDD" id="cd24035">
    <property type="entry name" value="ASKHA_NBD_O66634-like_rpt2"/>
    <property type="match status" value="1"/>
</dbReference>
<comment type="cofactor">
    <cofactor evidence="1">
        <name>[4Fe-4S] cluster</name>
        <dbReference type="ChEBI" id="CHEBI:49883"/>
    </cofactor>
</comment>
<dbReference type="CDD" id="cd24034">
    <property type="entry name" value="ASKHA_NBD_O66634-like_rpt1"/>
    <property type="match status" value="1"/>
</dbReference>
<keyword evidence="2" id="KW-0479">Metal-binding</keyword>
<evidence type="ECO:0000313" key="7">
    <source>
        <dbReference type="EMBL" id="OGL42665.1"/>
    </source>
</evidence>
<sequence>MKEDFFIGIDVGSVSVDFAIFNSDKKIINTYYRRTLGLPFQVCIEILKDILKEISGENIRGVATTGCGGKLLAELLNASFTNEIISQAKAAEYLYPEVMTLIEIGGEDSKLILLDLSPETGKVLIKDFAANTICAAGTGSFLDQQAHRLGISIEEEFSLLALKSVNPPRIAGRCSVFAKSDMIHLQQAATPDFDIVAGLCYAVARNFKSTIAKGKKFTKPIAFQGGVAANKGVVRAFEDVLELEKGELIIHPYHGVTGAIGATLILMENPKKEFSFRGTEAIEAYLNSQRNLTGTELQPLKIARSSYCHIEDNEIKKPLPSNGDKIDVFLGIDVGSISTNVVAIDSDKKVIARRYLMTAGRPIEAVQRGLKEVGDEISSFVNVRGVGTTGSGRYLIGDFVGADIVRNEITAQAKAAVDIDPSVDTIFEIGGQDSKYISLSNGVVTDFEMNKVCAAGTGSFLEEQAEKLNINIKEEFGTIALNSKHPVSMGERCTVFIESDLTHHLQTGTPRENLISGLSYSIVYNYLNRVVGKRKIGDRIFFQGGVAANLGVIAAFESVVGKKIIVPPHHDVTGAIGVAILAMKSNIFSSGFKGFDMSTKKYQIKSFECKDCANLCEIRKVSIEGEKPLFYGSRCEKFDVEKKSQKISKGKDLFEERDALLFPSNQALSAKEAKGKIGIPRALYSYELFPFFKAFFNGIGFEVLLSSPTNKLIIHNGIENVTAETCFPIKVAHGHVLELLEKDIDYLFLPSIINLFIRNSKYDQNQTCPYVQAIPYLVKSAIDFSHKKIKVLTPVFHLQRDKKQVERSLCEVAKNLGVSAVKTKDAFRAALKAQDEFSSLVTKKGEEFLKELDKDEKVIVIIGRSYNGCDSGINLDLPKKLMGLGITAIPMDFLPLDSVDLVDEHPNMYWKSGQRILSAAKLIKSDPRLFAVYLTNFGCGPDSFITHFFQDLMKGKPFLQLEIDEHSADAGAITRCEAFLDSLKNYEEKPVVKKEIKSSILLSMNNGAKSRVIFIPQMTDHAFAIKAAFEANSVGAEVIPESDDKTLSLGRKFTSGKECYPCLLTTGDLIKTIEDCGLPKEKIAFFMPSAEGPCRFGQYHKFQRLILDESGYEDVPIYSLDPKNAYSDQLFGNGFDLAAWKGVVAVDILQKASREIRPYEIKKGETNHVFKESLKIVCKSIATKGNLIESMGKAVKLFKGIDVYKNIKKPIIGVVGEIYIRTNRYGNQDIVGKIEALGGEAWVAPLTEWFLYTNYVYKVRNLGMRNYKDYLKRVAKDKIQKYYEHKIYGSVRGFLHNFGEPPTEKILRYSKPYLDPSFDGEAVLSIGKAIDYIKNGLNGIINAIPFTCLPGTVVTAVSKKLCGDYGNIPWLNIAYDGVNDSGSETKLEAFMYQAKAN</sequence>
<dbReference type="InterPro" id="IPR002731">
    <property type="entry name" value="ATPase_BadF"/>
</dbReference>
<dbReference type="GO" id="GO:0051536">
    <property type="term" value="F:iron-sulfur cluster binding"/>
    <property type="evidence" value="ECO:0007669"/>
    <property type="project" value="UniProtKB-KW"/>
</dbReference>
<comment type="caution">
    <text evidence="7">The sequence shown here is derived from an EMBL/GenBank/DDBJ whole genome shotgun (WGS) entry which is preliminary data.</text>
</comment>
<dbReference type="InterPro" id="IPR043129">
    <property type="entry name" value="ATPase_NBD"/>
</dbReference>
<evidence type="ECO:0000256" key="4">
    <source>
        <dbReference type="ARBA" id="ARBA00023014"/>
    </source>
</evidence>
<evidence type="ECO:0000256" key="3">
    <source>
        <dbReference type="ARBA" id="ARBA00023004"/>
    </source>
</evidence>
<dbReference type="NCBIfam" id="TIGR00241">
    <property type="entry name" value="CoA_E_activ"/>
    <property type="match status" value="2"/>
</dbReference>
<gene>
    <name evidence="7" type="ORF">A2042_04855</name>
</gene>
<feature type="domain" description="ATPase BadF/BadG/BcrA/BcrD type" evidence="5">
    <location>
        <begin position="330"/>
        <end position="582"/>
    </location>
</feature>
<protein>
    <submittedName>
        <fullName evidence="7">CoA activase</fullName>
    </submittedName>
</protein>
<feature type="domain" description="DUF2229" evidence="6">
    <location>
        <begin position="676"/>
        <end position="893"/>
    </location>
</feature>
<dbReference type="Pfam" id="PF09989">
    <property type="entry name" value="DUF2229"/>
    <property type="match status" value="1"/>
</dbReference>
<evidence type="ECO:0000256" key="1">
    <source>
        <dbReference type="ARBA" id="ARBA00001966"/>
    </source>
</evidence>
<dbReference type="InterPro" id="IPR051805">
    <property type="entry name" value="Dehydratase_Activator_Redct"/>
</dbReference>
<keyword evidence="4" id="KW-0411">Iron-sulfur</keyword>
<dbReference type="Gene3D" id="3.30.420.40">
    <property type="match status" value="4"/>
</dbReference>
<dbReference type="PANTHER" id="PTHR32329:SF7">
    <property type="entry name" value="ACTIVATOR OF 2-HYDROXYACYL-COA-HYDRATASE"/>
    <property type="match status" value="1"/>
</dbReference>
<feature type="domain" description="ATPase BadF/BadG/BcrA/BcrD type" evidence="5">
    <location>
        <begin position="7"/>
        <end position="265"/>
    </location>
</feature>
<dbReference type="Pfam" id="PF01869">
    <property type="entry name" value="BcrAD_BadFG"/>
    <property type="match status" value="2"/>
</dbReference>
<organism evidence="7 8">
    <name type="scientific">Candidatus Schekmanbacteria bacterium GWA2_38_11</name>
    <dbReference type="NCBI Taxonomy" id="1817876"/>
    <lineage>
        <taxon>Bacteria</taxon>
        <taxon>Candidatus Schekmaniibacteriota</taxon>
    </lineage>
</organism>
<dbReference type="SUPFAM" id="SSF53067">
    <property type="entry name" value="Actin-like ATPase domain"/>
    <property type="match status" value="2"/>
</dbReference>
<proteinExistence type="predicted"/>
<dbReference type="GO" id="GO:0046872">
    <property type="term" value="F:metal ion binding"/>
    <property type="evidence" value="ECO:0007669"/>
    <property type="project" value="UniProtKB-KW"/>
</dbReference>
<evidence type="ECO:0000256" key="2">
    <source>
        <dbReference type="ARBA" id="ARBA00022723"/>
    </source>
</evidence>
<dbReference type="PANTHER" id="PTHR32329">
    <property type="entry name" value="BIFUNCTIONAL PROTEIN [INCLUDES 2-HYDROXYACYL-COA DEHYDRATASE (N-TER) AND ITS ACTIVATOR DOMAIN (C_TERM)-RELATED"/>
    <property type="match status" value="1"/>
</dbReference>
<evidence type="ECO:0000259" key="6">
    <source>
        <dbReference type="Pfam" id="PF09989"/>
    </source>
</evidence>
<reference evidence="7 8" key="1">
    <citation type="journal article" date="2016" name="Nat. Commun.">
        <title>Thousands of microbial genomes shed light on interconnected biogeochemical processes in an aquifer system.</title>
        <authorList>
            <person name="Anantharaman K."/>
            <person name="Brown C.T."/>
            <person name="Hug L.A."/>
            <person name="Sharon I."/>
            <person name="Castelle C.J."/>
            <person name="Probst A.J."/>
            <person name="Thomas B.C."/>
            <person name="Singh A."/>
            <person name="Wilkins M.J."/>
            <person name="Karaoz U."/>
            <person name="Brodie E.L."/>
            <person name="Williams K.H."/>
            <person name="Hubbard S.S."/>
            <person name="Banfield J.F."/>
        </authorList>
    </citation>
    <scope>NUCLEOTIDE SEQUENCE [LARGE SCALE GENOMIC DNA]</scope>
</reference>
<name>A0A1F7RM52_9BACT</name>
<evidence type="ECO:0000259" key="5">
    <source>
        <dbReference type="Pfam" id="PF01869"/>
    </source>
</evidence>
<dbReference type="Gene3D" id="3.40.50.11900">
    <property type="match status" value="1"/>
</dbReference>